<dbReference type="Pfam" id="PF06863">
    <property type="entry name" value="DUF1254"/>
    <property type="match status" value="1"/>
</dbReference>
<evidence type="ECO:0000313" key="3">
    <source>
        <dbReference type="EMBL" id="BCT74171.1"/>
    </source>
</evidence>
<keyword evidence="5" id="KW-1185">Reference proteome</keyword>
<keyword evidence="1" id="KW-0812">Transmembrane</keyword>
<evidence type="ECO:0000256" key="1">
    <source>
        <dbReference type="SAM" id="Phobius"/>
    </source>
</evidence>
<keyword evidence="1" id="KW-1133">Transmembrane helix</keyword>
<organism evidence="4 5">
    <name type="scientific">Sinomonas cyclohexanicum</name>
    <name type="common">Corynebacterium cyclohexanicum</name>
    <dbReference type="NCBI Taxonomy" id="322009"/>
    <lineage>
        <taxon>Bacteria</taxon>
        <taxon>Bacillati</taxon>
        <taxon>Actinomycetota</taxon>
        <taxon>Actinomycetes</taxon>
        <taxon>Micrococcales</taxon>
        <taxon>Micrococcaceae</taxon>
        <taxon>Sinomonas</taxon>
    </lineage>
</organism>
<dbReference type="PANTHER" id="PTHR36509:SF2">
    <property type="entry name" value="BLL3101 PROTEIN"/>
    <property type="match status" value="1"/>
</dbReference>
<gene>
    <name evidence="3" type="ORF">SCMU_00130</name>
    <name evidence="4" type="ORF">SCMU_39070</name>
</gene>
<dbReference type="Proteomes" id="UP001319861">
    <property type="component" value="Chromosome"/>
</dbReference>
<name>A0ABN6FN26_SINCY</name>
<dbReference type="RefSeq" id="WP_229230704.1">
    <property type="nucleotide sequence ID" value="NZ_AP024525.1"/>
</dbReference>
<dbReference type="EMBL" id="AP024525">
    <property type="protein sequence ID" value="BCT74171.1"/>
    <property type="molecule type" value="Genomic_DNA"/>
</dbReference>
<protein>
    <recommendedName>
        <fullName evidence="2">DUF1254 domain-containing protein</fullName>
    </recommendedName>
</protein>
<dbReference type="PANTHER" id="PTHR36509">
    <property type="entry name" value="BLL3101 PROTEIN"/>
    <property type="match status" value="1"/>
</dbReference>
<sequence>MTAPVDGAGRRRMKPWKKHLLIFLATVAVTLAGGTTLLIRYAPPLVLNSAHKAISAGLGNGANTPDNTLYTVPYLASPETAHGNNWLLGGNQDGLYTVGWLDLSKGPELLTIPEMGSRYHNVEIVAPATGVVIANLKAPGTTFIAAAGHVTAAPHGMSVLDAPGKQVLVIGRTLVENSADLPAALALAQQIRVTPYAGQ</sequence>
<feature type="transmembrane region" description="Helical" evidence="1">
    <location>
        <begin position="20"/>
        <end position="42"/>
    </location>
</feature>
<dbReference type="InterPro" id="IPR037050">
    <property type="entry name" value="DUF1254_sf"/>
</dbReference>
<keyword evidence="1" id="KW-0472">Membrane</keyword>
<evidence type="ECO:0000313" key="4">
    <source>
        <dbReference type="EMBL" id="BCT78065.1"/>
    </source>
</evidence>
<evidence type="ECO:0000313" key="5">
    <source>
        <dbReference type="Proteomes" id="UP001319861"/>
    </source>
</evidence>
<reference evidence="4 5" key="1">
    <citation type="journal article" date="2021" name="J. Biosci. Bioeng.">
        <title>Identification and characterization of a chc gene cluster responsible for the aromatization pathway of cyclohexanecarboxylate degradation in Sinomonas cyclohexanicum ATCC 51369.</title>
        <authorList>
            <person name="Yamamoto T."/>
            <person name="Hasegawa Y."/>
            <person name="Lau P.C.K."/>
            <person name="Iwaki H."/>
        </authorList>
    </citation>
    <scope>NUCLEOTIDE SEQUENCE [LARGE SCALE GENOMIC DNA]</scope>
    <source>
        <strain evidence="4 5">ATCC 51369</strain>
    </source>
</reference>
<feature type="domain" description="DUF1254" evidence="2">
    <location>
        <begin position="72"/>
        <end position="195"/>
    </location>
</feature>
<accession>A0ABN6FN26</accession>
<dbReference type="InterPro" id="IPR010679">
    <property type="entry name" value="DUF1254"/>
</dbReference>
<dbReference type="Gene3D" id="2.60.40.1610">
    <property type="entry name" value="Domain of unknown function DUF1254"/>
    <property type="match status" value="1"/>
</dbReference>
<proteinExistence type="predicted"/>
<dbReference type="SUPFAM" id="SSF160935">
    <property type="entry name" value="VPA0735-like"/>
    <property type="match status" value="1"/>
</dbReference>
<dbReference type="EMBL" id="AP024525">
    <property type="protein sequence ID" value="BCT78065.1"/>
    <property type="molecule type" value="Genomic_DNA"/>
</dbReference>
<evidence type="ECO:0000259" key="2">
    <source>
        <dbReference type="Pfam" id="PF06863"/>
    </source>
</evidence>